<proteinExistence type="predicted"/>
<evidence type="ECO:0000313" key="2">
    <source>
        <dbReference type="Proteomes" id="UP000035704"/>
    </source>
</evidence>
<dbReference type="RefSeq" id="WP_044824968.1">
    <property type="nucleotide sequence ID" value="NZ_CP009687.1"/>
</dbReference>
<accession>A0A0D8I8W1</accession>
<dbReference type="Proteomes" id="UP000035704">
    <property type="component" value="Chromosome"/>
</dbReference>
<dbReference type="KEGG" id="cace:CACET_c22980"/>
<evidence type="ECO:0000313" key="1">
    <source>
        <dbReference type="EMBL" id="AKL95744.1"/>
    </source>
</evidence>
<dbReference type="PATRIC" id="fig|84022.5.peg.405"/>
<name>A0A0D8I8W1_9CLOT</name>
<dbReference type="AlphaFoldDB" id="A0A0D8I8W1"/>
<gene>
    <name evidence="1" type="ORF">CACET_c22980</name>
</gene>
<sequence>MRKVPMIVFALIIMIIPGCSKSINNVEVKMEDRLPIKAEEKISDLESAAKAQNLEAKDVLINKDFYGGNVGEIEFHGGKVLLWRVAPNRLRVRCSLNMGNGIWRSANVTSDLATNNESPFIANRAMVNDADVNERKVPLWAFYGIVNDINIQRIRVNFIGFPSIETDVENGIWMVIYQGAIDEFNSIEYEAIDSSYQVLYTDEHNLY</sequence>
<dbReference type="OrthoDB" id="9916964at2"/>
<keyword evidence="2" id="KW-1185">Reference proteome</keyword>
<reference evidence="1 2" key="1">
    <citation type="submission" date="2014-10" db="EMBL/GenBank/DDBJ databases">
        <title>Genome sequence of Clostridium aceticum DSM 1496.</title>
        <authorList>
            <person name="Poehlein A."/>
            <person name="Schiel-Bengelsdorf B."/>
            <person name="Gottschalk G."/>
            <person name="Duerre P."/>
            <person name="Daniel R."/>
        </authorList>
    </citation>
    <scope>NUCLEOTIDE SEQUENCE [LARGE SCALE GENOMIC DNA]</scope>
    <source>
        <strain evidence="1 2">DSM 1496</strain>
    </source>
</reference>
<protein>
    <submittedName>
        <fullName evidence="1">Uncharacterized protein</fullName>
    </submittedName>
</protein>
<dbReference type="EMBL" id="CP009687">
    <property type="protein sequence ID" value="AKL95744.1"/>
    <property type="molecule type" value="Genomic_DNA"/>
</dbReference>
<organism evidence="1 2">
    <name type="scientific">Clostridium aceticum</name>
    <dbReference type="NCBI Taxonomy" id="84022"/>
    <lineage>
        <taxon>Bacteria</taxon>
        <taxon>Bacillati</taxon>
        <taxon>Bacillota</taxon>
        <taxon>Clostridia</taxon>
        <taxon>Eubacteriales</taxon>
        <taxon>Clostridiaceae</taxon>
        <taxon>Clostridium</taxon>
    </lineage>
</organism>